<dbReference type="HAMAP" id="MF_01456">
    <property type="entry name" value="NDH1_NuoK"/>
    <property type="match status" value="1"/>
</dbReference>
<evidence type="ECO:0000256" key="6">
    <source>
        <dbReference type="ARBA" id="ARBA00022719"/>
    </source>
</evidence>
<dbReference type="InterPro" id="IPR039428">
    <property type="entry name" value="NUOK/Mnh_C1-like"/>
</dbReference>
<feature type="transmembrane region" description="Helical" evidence="10">
    <location>
        <begin position="6"/>
        <end position="26"/>
    </location>
</feature>
<comment type="subcellular location">
    <subcellularLocation>
        <location evidence="10">Cell membrane</location>
        <topology evidence="10">Multi-pass membrane protein</topology>
    </subcellularLocation>
    <subcellularLocation>
        <location evidence="2">Membrane</location>
        <topology evidence="2">Multi-pass membrane protein</topology>
    </subcellularLocation>
</comment>
<dbReference type="GO" id="GO:0048038">
    <property type="term" value="F:quinone binding"/>
    <property type="evidence" value="ECO:0007669"/>
    <property type="project" value="UniProtKB-KW"/>
</dbReference>
<sequence>MQAITPGLYLVVAAALFSIGLAIVLVKRHAIVVLMGVELMLNAVNLNLVAFSQYDPVRLQGQMMTLFVMVVAAAEAAIALAIVLQVYRHFRTVQLDEISELKQ</sequence>
<dbReference type="Pfam" id="PF00420">
    <property type="entry name" value="Oxidored_q2"/>
    <property type="match status" value="1"/>
</dbReference>
<dbReference type="GO" id="GO:0005886">
    <property type="term" value="C:plasma membrane"/>
    <property type="evidence" value="ECO:0007669"/>
    <property type="project" value="UniProtKB-SubCell"/>
</dbReference>
<evidence type="ECO:0000256" key="3">
    <source>
        <dbReference type="ARBA" id="ARBA00010519"/>
    </source>
</evidence>
<dbReference type="Gene3D" id="1.10.287.3510">
    <property type="match status" value="1"/>
</dbReference>
<name>A0A1S2VMZ9_9BACT</name>
<comment type="caution">
    <text evidence="11">The sequence shown here is derived from an EMBL/GenBank/DDBJ whole genome shotgun (WGS) entry which is preliminary data.</text>
</comment>
<accession>A0A1S2VMZ9</accession>
<reference evidence="11 12" key="1">
    <citation type="submission" date="2016-10" db="EMBL/GenBank/DDBJ databases">
        <title>Arsenicibacter rosenii gen. nov., sp. nov., an efficient arsenic-methylating bacterium isolated from an arsenic-contaminated paddy soil.</title>
        <authorList>
            <person name="Huang K."/>
        </authorList>
    </citation>
    <scope>NUCLEOTIDE SEQUENCE [LARGE SCALE GENOMIC DNA]</scope>
    <source>
        <strain evidence="11 12">SM-1</strain>
    </source>
</reference>
<dbReference type="EC" id="7.1.1.-" evidence="10"/>
<keyword evidence="9 10" id="KW-0472">Membrane</keyword>
<organism evidence="11 12">
    <name type="scientific">Arsenicibacter rosenii</name>
    <dbReference type="NCBI Taxonomy" id="1750698"/>
    <lineage>
        <taxon>Bacteria</taxon>
        <taxon>Pseudomonadati</taxon>
        <taxon>Bacteroidota</taxon>
        <taxon>Cytophagia</taxon>
        <taxon>Cytophagales</taxon>
        <taxon>Spirosomataceae</taxon>
        <taxon>Arsenicibacter</taxon>
    </lineage>
</organism>
<proteinExistence type="inferred from homology"/>
<comment type="function">
    <text evidence="1">NDH-1 shuttles electrons from NADH, via FMN and iron-sulfur (Fe-S) centers, to quinones in the respiratory chain. The immediate electron acceptor for the enzyme in this species is believed to be ubiquinone. Couples the redox reaction to proton translocation (for every two electrons transferred, four hydrogen ions are translocated across the cytoplasmic membrane), and thus conserves the redox energy in a proton gradient.</text>
</comment>
<keyword evidence="4 10" id="KW-0813">Transport</keyword>
<feature type="transmembrane region" description="Helical" evidence="10">
    <location>
        <begin position="63"/>
        <end position="84"/>
    </location>
</feature>
<dbReference type="GO" id="GO:0050136">
    <property type="term" value="F:NADH dehydrogenase (quinone) (non-electrogenic) activity"/>
    <property type="evidence" value="ECO:0007669"/>
    <property type="project" value="UniProtKB-UniRule"/>
</dbReference>
<keyword evidence="12" id="KW-1185">Reference proteome</keyword>
<keyword evidence="7 10" id="KW-1278">Translocase</keyword>
<evidence type="ECO:0000256" key="5">
    <source>
        <dbReference type="ARBA" id="ARBA00022692"/>
    </source>
</evidence>
<feature type="transmembrane region" description="Helical" evidence="10">
    <location>
        <begin position="31"/>
        <end position="51"/>
    </location>
</feature>
<comment type="catalytic activity">
    <reaction evidence="10">
        <text>a quinone + NADH + 5 H(+)(in) = a quinol + NAD(+) + 4 H(+)(out)</text>
        <dbReference type="Rhea" id="RHEA:57888"/>
        <dbReference type="ChEBI" id="CHEBI:15378"/>
        <dbReference type="ChEBI" id="CHEBI:24646"/>
        <dbReference type="ChEBI" id="CHEBI:57540"/>
        <dbReference type="ChEBI" id="CHEBI:57945"/>
        <dbReference type="ChEBI" id="CHEBI:132124"/>
    </reaction>
</comment>
<keyword evidence="10" id="KW-0520">NAD</keyword>
<keyword evidence="5 10" id="KW-0812">Transmembrane</keyword>
<comment type="subunit">
    <text evidence="10">NDH-1 is composed of 14 different subunits. Subunits NuoA, H, J, K, L, M, N constitute the membrane sector of the complex.</text>
</comment>
<dbReference type="OrthoDB" id="9810120at2"/>
<evidence type="ECO:0000313" key="12">
    <source>
        <dbReference type="Proteomes" id="UP000181790"/>
    </source>
</evidence>
<keyword evidence="8 10" id="KW-1133">Transmembrane helix</keyword>
<evidence type="ECO:0000256" key="9">
    <source>
        <dbReference type="ARBA" id="ARBA00023136"/>
    </source>
</evidence>
<protein>
    <recommendedName>
        <fullName evidence="10">NADH-quinone oxidoreductase subunit K</fullName>
        <ecNumber evidence="10">7.1.1.-</ecNumber>
    </recommendedName>
    <alternativeName>
        <fullName evidence="10">NADH dehydrogenase I subunit K</fullName>
    </alternativeName>
    <alternativeName>
        <fullName evidence="10">NDH-1 subunit K</fullName>
    </alternativeName>
</protein>
<dbReference type="PANTHER" id="PTHR11434">
    <property type="entry name" value="NADH-UBIQUINONE OXIDOREDUCTASE SUBUNIT ND4L"/>
    <property type="match status" value="1"/>
</dbReference>
<dbReference type="Proteomes" id="UP000181790">
    <property type="component" value="Unassembled WGS sequence"/>
</dbReference>
<dbReference type="GO" id="GO:0042773">
    <property type="term" value="P:ATP synthesis coupled electron transport"/>
    <property type="evidence" value="ECO:0007669"/>
    <property type="project" value="InterPro"/>
</dbReference>
<evidence type="ECO:0000256" key="4">
    <source>
        <dbReference type="ARBA" id="ARBA00022448"/>
    </source>
</evidence>
<dbReference type="NCBIfam" id="NF004320">
    <property type="entry name" value="PRK05715.1-2"/>
    <property type="match status" value="1"/>
</dbReference>
<dbReference type="AlphaFoldDB" id="A0A1S2VMZ9"/>
<dbReference type="EMBL" id="MORL01000002">
    <property type="protein sequence ID" value="OIN60143.1"/>
    <property type="molecule type" value="Genomic_DNA"/>
</dbReference>
<dbReference type="GO" id="GO:0030964">
    <property type="term" value="C:NADH dehydrogenase complex"/>
    <property type="evidence" value="ECO:0007669"/>
    <property type="project" value="TreeGrafter"/>
</dbReference>
<dbReference type="InterPro" id="IPR001133">
    <property type="entry name" value="NADH_UbQ_OxRdtase_chain4L/K"/>
</dbReference>
<dbReference type="FunFam" id="1.10.287.3510:FF:000001">
    <property type="entry name" value="NADH-quinone oxidoreductase subunit K"/>
    <property type="match status" value="1"/>
</dbReference>
<keyword evidence="10" id="KW-1003">Cell membrane</keyword>
<comment type="similarity">
    <text evidence="3 10">Belongs to the complex I subunit 4L family.</text>
</comment>
<evidence type="ECO:0000256" key="8">
    <source>
        <dbReference type="ARBA" id="ARBA00022989"/>
    </source>
</evidence>
<evidence type="ECO:0000256" key="1">
    <source>
        <dbReference type="ARBA" id="ARBA00002378"/>
    </source>
</evidence>
<gene>
    <name evidence="10" type="primary">nuoK</name>
    <name evidence="11" type="ORF">BLX24_04690</name>
</gene>
<dbReference type="RefSeq" id="WP_071501937.1">
    <property type="nucleotide sequence ID" value="NZ_MORL01000002.1"/>
</dbReference>
<evidence type="ECO:0000256" key="7">
    <source>
        <dbReference type="ARBA" id="ARBA00022967"/>
    </source>
</evidence>
<evidence type="ECO:0000313" key="11">
    <source>
        <dbReference type="EMBL" id="OIN60143.1"/>
    </source>
</evidence>
<evidence type="ECO:0000256" key="2">
    <source>
        <dbReference type="ARBA" id="ARBA00004141"/>
    </source>
</evidence>
<dbReference type="PANTHER" id="PTHR11434:SF16">
    <property type="entry name" value="NADH-UBIQUINONE OXIDOREDUCTASE CHAIN 4L"/>
    <property type="match status" value="1"/>
</dbReference>
<keyword evidence="6 10" id="KW-0874">Quinone</keyword>
<comment type="function">
    <text evidence="10">NDH-1 shuttles electrons from NADH, via FMN and iron-sulfur (Fe-S) centers, to quinones in the respiratory chain. The immediate electron acceptor for the enzyme in this species is believed to be a menaquinone. Couples the redox reaction to proton translocation (for every two electrons transferred, four hydrogen ions are translocated across the cytoplasmic membrane), and thus conserves the redox energy in a proton gradient.</text>
</comment>
<evidence type="ECO:0000256" key="10">
    <source>
        <dbReference type="HAMAP-Rule" id="MF_01456"/>
    </source>
</evidence>